<evidence type="ECO:0000256" key="3">
    <source>
        <dbReference type="ARBA" id="ARBA00022448"/>
    </source>
</evidence>
<comment type="similarity">
    <text evidence="2 8">Belongs to the 4-toluene sulfonate uptake permease (TSUP) (TC 2.A.102) family.</text>
</comment>
<dbReference type="InterPro" id="IPR002781">
    <property type="entry name" value="TM_pro_TauE-like"/>
</dbReference>
<keyword evidence="6 8" id="KW-1133">Transmembrane helix</keyword>
<evidence type="ECO:0000256" key="7">
    <source>
        <dbReference type="ARBA" id="ARBA00023136"/>
    </source>
</evidence>
<organism evidence="9 10">
    <name type="scientific">Selenihalanaerobacter shriftii</name>
    <dbReference type="NCBI Taxonomy" id="142842"/>
    <lineage>
        <taxon>Bacteria</taxon>
        <taxon>Bacillati</taxon>
        <taxon>Bacillota</taxon>
        <taxon>Clostridia</taxon>
        <taxon>Halanaerobiales</taxon>
        <taxon>Halobacteroidaceae</taxon>
        <taxon>Selenihalanaerobacter</taxon>
    </lineage>
</organism>
<comment type="subcellular location">
    <subcellularLocation>
        <location evidence="1 8">Cell membrane</location>
        <topology evidence="1 8">Multi-pass membrane protein</topology>
    </subcellularLocation>
</comment>
<dbReference type="InterPro" id="IPR052017">
    <property type="entry name" value="TSUP"/>
</dbReference>
<gene>
    <name evidence="9" type="ORF">SAMN02745118_01606</name>
</gene>
<feature type="transmembrane region" description="Helical" evidence="8">
    <location>
        <begin position="207"/>
        <end position="229"/>
    </location>
</feature>
<sequence>MLNEITMQSFLLILGTGLAAGFINTLAGGGSFIAMTVLIFLGLPSAVANGTNRVAIMAQNLVAIGNFKRKGFFNYKLGLMLAIPATIGSIIGSKFAISLPEDIFNNILAVVMLVVLVLTLWEPQKRFEITSGDELTPVRKLIAIIVFFFVGIYGGLIQGGVGFFIIVSLSLITGTSLVKVNSIKVMIIGMYTVSSLIVFLMNGKVNWVLGIALAIGNAIGAWLGSNFAVAKGDKWIKVILTTAILFMSARLLGVFNF</sequence>
<evidence type="ECO:0000256" key="4">
    <source>
        <dbReference type="ARBA" id="ARBA00022475"/>
    </source>
</evidence>
<feature type="transmembrane region" description="Helical" evidence="8">
    <location>
        <begin position="141"/>
        <end position="171"/>
    </location>
</feature>
<evidence type="ECO:0000256" key="8">
    <source>
        <dbReference type="RuleBase" id="RU363041"/>
    </source>
</evidence>
<evidence type="ECO:0000313" key="10">
    <source>
        <dbReference type="Proteomes" id="UP000190625"/>
    </source>
</evidence>
<dbReference type="PANTHER" id="PTHR30269">
    <property type="entry name" value="TRANSMEMBRANE PROTEIN YFCA"/>
    <property type="match status" value="1"/>
</dbReference>
<feature type="transmembrane region" description="Helical" evidence="8">
    <location>
        <begin position="183"/>
        <end position="200"/>
    </location>
</feature>
<dbReference type="AlphaFoldDB" id="A0A1T4MWK4"/>
<evidence type="ECO:0000313" key="9">
    <source>
        <dbReference type="EMBL" id="SJZ71028.1"/>
    </source>
</evidence>
<dbReference type="PANTHER" id="PTHR30269:SF0">
    <property type="entry name" value="MEMBRANE TRANSPORTER PROTEIN YFCA-RELATED"/>
    <property type="match status" value="1"/>
</dbReference>
<evidence type="ECO:0000256" key="2">
    <source>
        <dbReference type="ARBA" id="ARBA00009142"/>
    </source>
</evidence>
<evidence type="ECO:0000256" key="5">
    <source>
        <dbReference type="ARBA" id="ARBA00022692"/>
    </source>
</evidence>
<feature type="transmembrane region" description="Helical" evidence="8">
    <location>
        <begin position="77"/>
        <end position="97"/>
    </location>
</feature>
<keyword evidence="5 8" id="KW-0812">Transmembrane</keyword>
<dbReference type="Pfam" id="PF01925">
    <property type="entry name" value="TauE"/>
    <property type="match status" value="1"/>
</dbReference>
<feature type="transmembrane region" description="Helical" evidence="8">
    <location>
        <begin position="103"/>
        <end position="121"/>
    </location>
</feature>
<feature type="transmembrane region" description="Helical" evidence="8">
    <location>
        <begin position="235"/>
        <end position="255"/>
    </location>
</feature>
<feature type="transmembrane region" description="Helical" evidence="8">
    <location>
        <begin position="29"/>
        <end position="48"/>
    </location>
</feature>
<keyword evidence="10" id="KW-1185">Reference proteome</keyword>
<dbReference type="RefSeq" id="WP_234983917.1">
    <property type="nucleotide sequence ID" value="NZ_FUWM01000012.1"/>
</dbReference>
<dbReference type="Proteomes" id="UP000190625">
    <property type="component" value="Unassembled WGS sequence"/>
</dbReference>
<name>A0A1T4MWK4_9FIRM</name>
<reference evidence="10" key="1">
    <citation type="submission" date="2017-02" db="EMBL/GenBank/DDBJ databases">
        <authorList>
            <person name="Varghese N."/>
            <person name="Submissions S."/>
        </authorList>
    </citation>
    <scope>NUCLEOTIDE SEQUENCE [LARGE SCALE GENOMIC DNA]</scope>
    <source>
        <strain evidence="10">ATCC BAA-73</strain>
    </source>
</reference>
<proteinExistence type="inferred from homology"/>
<dbReference type="EMBL" id="FUWM01000012">
    <property type="protein sequence ID" value="SJZ71028.1"/>
    <property type="molecule type" value="Genomic_DNA"/>
</dbReference>
<keyword evidence="4 8" id="KW-1003">Cell membrane</keyword>
<keyword evidence="3" id="KW-0813">Transport</keyword>
<dbReference type="GO" id="GO:0005886">
    <property type="term" value="C:plasma membrane"/>
    <property type="evidence" value="ECO:0007669"/>
    <property type="project" value="UniProtKB-SubCell"/>
</dbReference>
<dbReference type="STRING" id="142842.SAMN02745118_01606"/>
<protein>
    <recommendedName>
        <fullName evidence="8">Probable membrane transporter protein</fullName>
    </recommendedName>
</protein>
<evidence type="ECO:0000256" key="6">
    <source>
        <dbReference type="ARBA" id="ARBA00022989"/>
    </source>
</evidence>
<evidence type="ECO:0000256" key="1">
    <source>
        <dbReference type="ARBA" id="ARBA00004651"/>
    </source>
</evidence>
<keyword evidence="7 8" id="KW-0472">Membrane</keyword>
<accession>A0A1T4MWK4</accession>